<reference evidence="3 4" key="1">
    <citation type="journal article" date="2020" name="G3 (Bethesda)">
        <title>Improved Reference Genome for Cyclotella cryptica CCMP332, a Model for Cell Wall Morphogenesis, Salinity Adaptation, and Lipid Production in Diatoms (Bacillariophyta).</title>
        <authorList>
            <person name="Roberts W.R."/>
            <person name="Downey K.M."/>
            <person name="Ruck E.C."/>
            <person name="Traller J.C."/>
            <person name="Alverson A.J."/>
        </authorList>
    </citation>
    <scope>NUCLEOTIDE SEQUENCE [LARGE SCALE GENOMIC DNA]</scope>
    <source>
        <strain evidence="3 4">CCMP332</strain>
    </source>
</reference>
<accession>A0ABD3NMS9</accession>
<evidence type="ECO:0000256" key="1">
    <source>
        <dbReference type="SAM" id="MobiDB-lite"/>
    </source>
</evidence>
<feature type="chain" id="PRO_5044845938" description="Proteasome endopeptidase complex" evidence="2">
    <location>
        <begin position="35"/>
        <end position="413"/>
    </location>
</feature>
<dbReference type="EMBL" id="JABMIG020000493">
    <property type="protein sequence ID" value="KAL3776407.1"/>
    <property type="molecule type" value="Genomic_DNA"/>
</dbReference>
<evidence type="ECO:0000313" key="3">
    <source>
        <dbReference type="EMBL" id="KAL3776407.1"/>
    </source>
</evidence>
<dbReference type="Gene3D" id="3.60.20.10">
    <property type="entry name" value="Glutamine Phosphoribosylpyrophosphate, subunit 1, domain 1"/>
    <property type="match status" value="1"/>
</dbReference>
<proteinExistence type="predicted"/>
<name>A0ABD3NMS9_9STRA</name>
<organism evidence="3 4">
    <name type="scientific">Cyclotella cryptica</name>
    <dbReference type="NCBI Taxonomy" id="29204"/>
    <lineage>
        <taxon>Eukaryota</taxon>
        <taxon>Sar</taxon>
        <taxon>Stramenopiles</taxon>
        <taxon>Ochrophyta</taxon>
        <taxon>Bacillariophyta</taxon>
        <taxon>Coscinodiscophyceae</taxon>
        <taxon>Thalassiosirophycidae</taxon>
        <taxon>Stephanodiscales</taxon>
        <taxon>Stephanodiscaceae</taxon>
        <taxon>Cyclotella</taxon>
    </lineage>
</organism>
<comment type="caution">
    <text evidence="3">The sequence shown here is derived from an EMBL/GenBank/DDBJ whole genome shotgun (WGS) entry which is preliminary data.</text>
</comment>
<keyword evidence="2" id="KW-0732">Signal</keyword>
<feature type="signal peptide" evidence="2">
    <location>
        <begin position="1"/>
        <end position="34"/>
    </location>
</feature>
<feature type="region of interest" description="Disordered" evidence="1">
    <location>
        <begin position="37"/>
        <end position="58"/>
    </location>
</feature>
<evidence type="ECO:0000256" key="2">
    <source>
        <dbReference type="SAM" id="SignalP"/>
    </source>
</evidence>
<dbReference type="AlphaFoldDB" id="A0ABD3NMS9"/>
<dbReference type="Proteomes" id="UP001516023">
    <property type="component" value="Unassembled WGS sequence"/>
</dbReference>
<dbReference type="InterPro" id="IPR029055">
    <property type="entry name" value="Ntn_hydrolases_N"/>
</dbReference>
<evidence type="ECO:0008006" key="5">
    <source>
        <dbReference type="Google" id="ProtNLM"/>
    </source>
</evidence>
<protein>
    <recommendedName>
        <fullName evidence="5">Proteasome endopeptidase complex</fullName>
    </recommendedName>
</protein>
<evidence type="ECO:0000313" key="4">
    <source>
        <dbReference type="Proteomes" id="UP001516023"/>
    </source>
</evidence>
<keyword evidence="4" id="KW-1185">Reference proteome</keyword>
<feature type="compositionally biased region" description="Polar residues" evidence="1">
    <location>
        <begin position="37"/>
        <end position="53"/>
    </location>
</feature>
<sequence>MTRNFDNNRPSRSHPSSKVSRWLLILLMLSWGHASSSSSVQNRRNGDGNNKSPFSPVRELGPSLAASIAGGTVIAVRSTRGSNRNGVEDICPEEEDCIVILVRSPDVGPKTVEDGGASNLIVSCVYGSSSDGSKVRSENCSNQILNHDSITTSSQERKRDELSPLFNGPVHHPFLKSSSSNNLRILHAPTGLLVAATGFKPDIDHLMHIAAGRVLSRTAVYDAPFLSSTRSGKSVDPHRLVREDLSNIMIEEAMASDGARPFGVQFLVIGQSAQSNHLEMYTIDPSGGWRSHVGWGTAVGRGAERVRDSFTKLRIVELEKGEFGDGDSGGWKKALDRAMTAAVRAFELDDENVLHANNESRSRLYGAVVVFCQGGGRSNTRCAAIHPDIVEISYKRCLQRLSKKELAVANEGS</sequence>
<gene>
    <name evidence="3" type="ORF">HJC23_006761</name>
</gene>
<dbReference type="SUPFAM" id="SSF56235">
    <property type="entry name" value="N-terminal nucleophile aminohydrolases (Ntn hydrolases)"/>
    <property type="match status" value="1"/>
</dbReference>